<keyword evidence="6" id="KW-1185">Reference proteome</keyword>
<keyword evidence="3" id="KW-0804">Transcription</keyword>
<dbReference type="GO" id="GO:0003677">
    <property type="term" value="F:DNA binding"/>
    <property type="evidence" value="ECO:0007669"/>
    <property type="project" value="UniProtKB-KW"/>
</dbReference>
<dbReference type="SUPFAM" id="SSF51306">
    <property type="entry name" value="LexA/Signal peptidase"/>
    <property type="match status" value="1"/>
</dbReference>
<reference evidence="5 6" key="1">
    <citation type="submission" date="2018-04" db="EMBL/GenBank/DDBJ databases">
        <title>Genomic Encyclopedia of Type Strains, Phase III (KMG-III): the genomes of soil and plant-associated and newly described type strains.</title>
        <authorList>
            <person name="Whitman W."/>
        </authorList>
    </citation>
    <scope>NUCLEOTIDE SEQUENCE [LARGE SCALE GENOMIC DNA]</scope>
    <source>
        <strain evidence="5 6">NW12</strain>
    </source>
</reference>
<dbReference type="InterPro" id="IPR036286">
    <property type="entry name" value="LexA/Signal_pep-like_sf"/>
</dbReference>
<evidence type="ECO:0000256" key="3">
    <source>
        <dbReference type="ARBA" id="ARBA00023163"/>
    </source>
</evidence>
<keyword evidence="1" id="KW-0805">Transcription regulation</keyword>
<dbReference type="PANTHER" id="PTHR40661">
    <property type="match status" value="1"/>
</dbReference>
<protein>
    <submittedName>
        <fullName evidence="5">Peptidase S24-like protein</fullName>
    </submittedName>
</protein>
<dbReference type="InterPro" id="IPR039418">
    <property type="entry name" value="LexA-like"/>
</dbReference>
<evidence type="ECO:0000259" key="4">
    <source>
        <dbReference type="Pfam" id="PF00717"/>
    </source>
</evidence>
<dbReference type="Gene3D" id="2.10.109.10">
    <property type="entry name" value="Umud Fragment, subunit A"/>
    <property type="match status" value="1"/>
</dbReference>
<accession>A0A2T4YT82</accession>
<feature type="domain" description="Peptidase S24/S26A/S26B/S26C" evidence="4">
    <location>
        <begin position="88"/>
        <end position="203"/>
    </location>
</feature>
<dbReference type="InterPro" id="IPR015927">
    <property type="entry name" value="Peptidase_S24_S26A/B/C"/>
</dbReference>
<dbReference type="RefSeq" id="WP_107929916.1">
    <property type="nucleotide sequence ID" value="NZ_PZZN01000001.1"/>
</dbReference>
<evidence type="ECO:0000256" key="2">
    <source>
        <dbReference type="ARBA" id="ARBA00023125"/>
    </source>
</evidence>
<dbReference type="Proteomes" id="UP000240996">
    <property type="component" value="Unassembled WGS sequence"/>
</dbReference>
<gene>
    <name evidence="5" type="ORF">C8J24_0398</name>
</gene>
<sequence>MSDSDPRAALARLAAARGDSLAALSAMLGRNAAYLQQYVKRGSPRRLAEDDRRLLAQYLGVEDHVLGGSGGKTGQSRTGFQIARLAVQASAGPGALVDDEVLLGTDVIDPALARRLGLRDGQAAIIRVRGTSMEPGLQDGDHIIVDLATTVPGARGRLHVIRVDGLTMVKRVALRDGTLSVSSDNPAAPPVPDGPVDIVGRVVWQMREPA</sequence>
<dbReference type="Pfam" id="PF00717">
    <property type="entry name" value="Peptidase_S24"/>
    <property type="match status" value="1"/>
</dbReference>
<dbReference type="CDD" id="cd06529">
    <property type="entry name" value="S24_LexA-like"/>
    <property type="match status" value="1"/>
</dbReference>
<dbReference type="EMBL" id="PZZN01000001">
    <property type="protein sequence ID" value="PTM47017.1"/>
    <property type="molecule type" value="Genomic_DNA"/>
</dbReference>
<dbReference type="AlphaFoldDB" id="A0A2T4YT82"/>
<comment type="caution">
    <text evidence="5">The sequence shown here is derived from an EMBL/GenBank/DDBJ whole genome shotgun (WGS) entry which is preliminary data.</text>
</comment>
<name>A0A2T4YT82_9SPHN</name>
<evidence type="ECO:0000256" key="1">
    <source>
        <dbReference type="ARBA" id="ARBA00023015"/>
    </source>
</evidence>
<keyword evidence="2" id="KW-0238">DNA-binding</keyword>
<evidence type="ECO:0000313" key="5">
    <source>
        <dbReference type="EMBL" id="PTM47017.1"/>
    </source>
</evidence>
<organism evidence="5 6">
    <name type="scientific">Sphingomonas aerolata</name>
    <dbReference type="NCBI Taxonomy" id="185951"/>
    <lineage>
        <taxon>Bacteria</taxon>
        <taxon>Pseudomonadati</taxon>
        <taxon>Pseudomonadota</taxon>
        <taxon>Alphaproteobacteria</taxon>
        <taxon>Sphingomonadales</taxon>
        <taxon>Sphingomonadaceae</taxon>
        <taxon>Sphingomonas</taxon>
    </lineage>
</organism>
<dbReference type="PANTHER" id="PTHR40661:SF1">
    <property type="entry name" value="HTH CRO_C1-TYPE DOMAIN-CONTAINING PROTEIN"/>
    <property type="match status" value="1"/>
</dbReference>
<proteinExistence type="predicted"/>
<evidence type="ECO:0000313" key="6">
    <source>
        <dbReference type="Proteomes" id="UP000240996"/>
    </source>
</evidence>